<evidence type="ECO:0000256" key="2">
    <source>
        <dbReference type="SAM" id="Phobius"/>
    </source>
</evidence>
<dbReference type="Gene3D" id="1.10.510.10">
    <property type="entry name" value="Transferase(Phosphotransferase) domain 1"/>
    <property type="match status" value="1"/>
</dbReference>
<dbReference type="PROSITE" id="PS50011">
    <property type="entry name" value="PROTEIN_KINASE_DOM"/>
    <property type="match status" value="1"/>
</dbReference>
<dbReference type="SUPFAM" id="SSF56112">
    <property type="entry name" value="Protein kinase-like (PK-like)"/>
    <property type="match status" value="1"/>
</dbReference>
<dbReference type="Proteomes" id="UP000682308">
    <property type="component" value="Unassembled WGS sequence"/>
</dbReference>
<keyword evidence="4" id="KW-0808">Transferase</keyword>
<dbReference type="Pfam" id="PF00069">
    <property type="entry name" value="Pkinase"/>
    <property type="match status" value="1"/>
</dbReference>
<dbReference type="Gene3D" id="3.10.105.10">
    <property type="entry name" value="Dipeptide-binding Protein, Domain 3"/>
    <property type="match status" value="1"/>
</dbReference>
<dbReference type="SUPFAM" id="SSF53850">
    <property type="entry name" value="Periplasmic binding protein-like II"/>
    <property type="match status" value="1"/>
</dbReference>
<keyword evidence="2" id="KW-0472">Membrane</keyword>
<dbReference type="PANTHER" id="PTHR30290:SF83">
    <property type="entry name" value="ABC TRANSPORTER SUBSTRATE-BINDING PROTEIN"/>
    <property type="match status" value="1"/>
</dbReference>
<dbReference type="InterPro" id="IPR008271">
    <property type="entry name" value="Ser/Thr_kinase_AS"/>
</dbReference>
<dbReference type="GO" id="GO:0004672">
    <property type="term" value="F:protein kinase activity"/>
    <property type="evidence" value="ECO:0007669"/>
    <property type="project" value="InterPro"/>
</dbReference>
<feature type="compositionally biased region" description="Gly residues" evidence="1">
    <location>
        <begin position="334"/>
        <end position="343"/>
    </location>
</feature>
<dbReference type="PANTHER" id="PTHR30290">
    <property type="entry name" value="PERIPLASMIC BINDING COMPONENT OF ABC TRANSPORTER"/>
    <property type="match status" value="1"/>
</dbReference>
<name>A0A941J2C0_9ACTN</name>
<dbReference type="Gene3D" id="3.40.190.10">
    <property type="entry name" value="Periplasmic binding protein-like II"/>
    <property type="match status" value="1"/>
</dbReference>
<dbReference type="CDD" id="cd14014">
    <property type="entry name" value="STKc_PknB_like"/>
    <property type="match status" value="1"/>
</dbReference>
<dbReference type="InterPro" id="IPR000719">
    <property type="entry name" value="Prot_kinase_dom"/>
</dbReference>
<evidence type="ECO:0000313" key="5">
    <source>
        <dbReference type="Proteomes" id="UP000682308"/>
    </source>
</evidence>
<keyword evidence="5" id="KW-1185">Reference proteome</keyword>
<dbReference type="InterPro" id="IPR039424">
    <property type="entry name" value="SBP_5"/>
</dbReference>
<evidence type="ECO:0000256" key="1">
    <source>
        <dbReference type="SAM" id="MobiDB-lite"/>
    </source>
</evidence>
<dbReference type="GO" id="GO:0015833">
    <property type="term" value="P:peptide transport"/>
    <property type="evidence" value="ECO:0007669"/>
    <property type="project" value="TreeGrafter"/>
</dbReference>
<keyword evidence="2" id="KW-0812">Transmembrane</keyword>
<dbReference type="SMART" id="SM00220">
    <property type="entry name" value="S_TKc"/>
    <property type="match status" value="1"/>
</dbReference>
<feature type="domain" description="Protein kinase" evidence="3">
    <location>
        <begin position="1"/>
        <end position="253"/>
    </location>
</feature>
<reference evidence="4 5" key="1">
    <citation type="submission" date="2021-04" db="EMBL/GenBank/DDBJ databases">
        <title>Characterization of the biosynthetic gene cluster of new lipopeptides with antitumor activity in the genome of the marine Streptomyces PHM034.</title>
        <authorList>
            <person name="Ceniceros A."/>
            <person name="Canedo L."/>
            <person name="Mendez C."/>
            <person name="Olano C."/>
            <person name="Schleissner C."/>
            <person name="Cuevas C."/>
            <person name="De La Calle F."/>
            <person name="Salas J.A."/>
        </authorList>
    </citation>
    <scope>NUCLEOTIDE SEQUENCE [LARGE SCALE GENOMIC DNA]</scope>
    <source>
        <strain evidence="4 5">PHM034</strain>
    </source>
</reference>
<sequence>MGSVWLADDEALGRQAALKAIEVPQGVGEEERAERIARARVEAEHAARLSHHPHVASVLDVIEHDGLPWIVMEYVTGAADLESVVRELGPLPDQEVARIGAAVLKALTAGHRIDILHRDVKPANILLAPDESGSPRGRITLTDYGISLRPSAGLPRLTQGIIGTPGFLAPERVRGAEPSAASDLFSLGVTLYFAATGRRPFDAADPAAAFAAPVFQEPEPPTTAGPALAAVIMGLLEKDPLRRLAASRAEPVLTAVAAGQAPAVVGLDPSGDTVRLNGLALPERPQYQPGGGRVPTLLDVQGRRQRRRPLVLSLAAVVSAGVITAAAILLPGIGGDGNGGDSGTGSAEDIGSGSSASGPGRAVDIGTVADSTGPAAEVPGARKGGTVQVLEPQPIAHLDPGRSFTYAEQTTQTLISRTLTTYRTQGESGRLTLVGDLATDAGKVSDGGRTWTYTLKEGVKFEDGSAITSKDVRHGIERRYALTSDSGSAYLQTWLSGSGYHNVLPDGPYKGKHLPDSVLETPDDRTIVFHFDRPRGELPFVLALPTSAPVPADKDTKKAYDKAPVASGPYKVKDYRPGKSLELVRNEAWDPRTDAVRHQYVDGFQVRYGEDPKKITSRLLADGTDRRSMTWSNSISADQAPDVLKDKEAMDRSLNQTQPGLFAATINTDRITDKRVREAIARAFPSGRYLQAYGGETQGEVTGSLFSPPIQGYQNSDPFRKKTHPAGEPEKARALLKEAGALGKEIAYAYSDLDMNKAGAPAVKTALEKAGFKVTLHEIESDSYYSTIGELDNEFDLYVTGWSSEWPSGSQTVPQLFHSSSVFAGGVNYSHLESVEVDDRIAEAEKAPGLVESTDAWAKLGRQILTEQIPQVPILCPRLFTLWGSDVAGVKYHAVHGNVDPTGVYLK</sequence>
<protein>
    <submittedName>
        <fullName evidence="4">Protein kinase</fullName>
    </submittedName>
</protein>
<feature type="compositionally biased region" description="Low complexity" evidence="1">
    <location>
        <begin position="351"/>
        <end position="360"/>
    </location>
</feature>
<dbReference type="EMBL" id="JAGTPG010000002">
    <property type="protein sequence ID" value="MBR8641342.1"/>
    <property type="molecule type" value="Genomic_DNA"/>
</dbReference>
<dbReference type="GO" id="GO:1904680">
    <property type="term" value="F:peptide transmembrane transporter activity"/>
    <property type="evidence" value="ECO:0007669"/>
    <property type="project" value="TreeGrafter"/>
</dbReference>
<dbReference type="PROSITE" id="PS00108">
    <property type="entry name" value="PROTEIN_KINASE_ST"/>
    <property type="match status" value="1"/>
</dbReference>
<keyword evidence="4" id="KW-0418">Kinase</keyword>
<feature type="transmembrane region" description="Helical" evidence="2">
    <location>
        <begin position="310"/>
        <end position="330"/>
    </location>
</feature>
<gene>
    <name evidence="4" type="ORF">KEF29_23565</name>
</gene>
<evidence type="ECO:0000313" key="4">
    <source>
        <dbReference type="EMBL" id="MBR8641342.1"/>
    </source>
</evidence>
<dbReference type="GO" id="GO:0005524">
    <property type="term" value="F:ATP binding"/>
    <property type="evidence" value="ECO:0007669"/>
    <property type="project" value="InterPro"/>
</dbReference>
<organism evidence="4 5">
    <name type="scientific">Streptomyces tuirus</name>
    <dbReference type="NCBI Taxonomy" id="68278"/>
    <lineage>
        <taxon>Bacteria</taxon>
        <taxon>Bacillati</taxon>
        <taxon>Actinomycetota</taxon>
        <taxon>Actinomycetes</taxon>
        <taxon>Kitasatosporales</taxon>
        <taxon>Streptomycetaceae</taxon>
        <taxon>Streptomyces</taxon>
    </lineage>
</organism>
<dbReference type="InterPro" id="IPR000914">
    <property type="entry name" value="SBP_5_dom"/>
</dbReference>
<keyword evidence="2" id="KW-1133">Transmembrane helix</keyword>
<dbReference type="InterPro" id="IPR011009">
    <property type="entry name" value="Kinase-like_dom_sf"/>
</dbReference>
<accession>A0A941J2C0</accession>
<feature type="region of interest" description="Disordered" evidence="1">
    <location>
        <begin position="334"/>
        <end position="385"/>
    </location>
</feature>
<comment type="caution">
    <text evidence="4">The sequence shown here is derived from an EMBL/GenBank/DDBJ whole genome shotgun (WGS) entry which is preliminary data.</text>
</comment>
<dbReference type="Pfam" id="PF00496">
    <property type="entry name" value="SBP_bac_5"/>
    <property type="match status" value="1"/>
</dbReference>
<dbReference type="AlphaFoldDB" id="A0A941J2C0"/>
<evidence type="ECO:0000259" key="3">
    <source>
        <dbReference type="PROSITE" id="PS50011"/>
    </source>
</evidence>
<proteinExistence type="predicted"/>
<dbReference type="CDD" id="cd08506">
    <property type="entry name" value="PBP2_clavulanate_OppA2"/>
    <property type="match status" value="1"/>
</dbReference>